<gene>
    <name evidence="1" type="ORF">KIPB_010107</name>
</gene>
<dbReference type="EMBL" id="BDIP01003643">
    <property type="protein sequence ID" value="GCA63471.1"/>
    <property type="molecule type" value="Genomic_DNA"/>
</dbReference>
<proteinExistence type="predicted"/>
<dbReference type="Proteomes" id="UP000265618">
    <property type="component" value="Unassembled WGS sequence"/>
</dbReference>
<feature type="non-terminal residue" evidence="1">
    <location>
        <position position="1"/>
    </location>
</feature>
<organism evidence="1 2">
    <name type="scientific">Kipferlia bialata</name>
    <dbReference type="NCBI Taxonomy" id="797122"/>
    <lineage>
        <taxon>Eukaryota</taxon>
        <taxon>Metamonada</taxon>
        <taxon>Carpediemonas-like organisms</taxon>
        <taxon>Kipferlia</taxon>
    </lineage>
</organism>
<comment type="caution">
    <text evidence="1">The sequence shown here is derived from an EMBL/GenBank/DDBJ whole genome shotgun (WGS) entry which is preliminary data.</text>
</comment>
<reference evidence="1 2" key="1">
    <citation type="journal article" date="2018" name="PLoS ONE">
        <title>The draft genome of Kipferlia bialata reveals reductive genome evolution in fornicate parasites.</title>
        <authorList>
            <person name="Tanifuji G."/>
            <person name="Takabayashi S."/>
            <person name="Kume K."/>
            <person name="Takagi M."/>
            <person name="Nakayama T."/>
            <person name="Kamikawa R."/>
            <person name="Inagaki Y."/>
            <person name="Hashimoto T."/>
        </authorList>
    </citation>
    <scope>NUCLEOTIDE SEQUENCE [LARGE SCALE GENOMIC DNA]</scope>
    <source>
        <strain evidence="1">NY0173</strain>
    </source>
</reference>
<keyword evidence="2" id="KW-1185">Reference proteome</keyword>
<dbReference type="AlphaFoldDB" id="A0A391NPC0"/>
<protein>
    <submittedName>
        <fullName evidence="1">Uncharacterized protein</fullName>
    </submittedName>
</protein>
<evidence type="ECO:0000313" key="2">
    <source>
        <dbReference type="Proteomes" id="UP000265618"/>
    </source>
</evidence>
<name>A0A391NPC0_9EUKA</name>
<evidence type="ECO:0000313" key="1">
    <source>
        <dbReference type="EMBL" id="GCA63471.1"/>
    </source>
</evidence>
<sequence>MDGGSLTFTADTVAFSSDPTSGRPVSPSSVDTPSLTAGAASISSGAIDNTTVGLTIPAEGSFTSVSVGDYTLPTTDGAAGQVLSTDGVGHVVWADESSSPSFSVLSSLSAPPGSGMSVSADTTVSVSATDTIALEADTVLIDTDTSLTLSSGSGSISLSPSGVEVTGSLSISGGYSLPTSDGTTGQVLLTDGVGQVAWGDLGQSDLSPDPNPEIEGYLHVLGEIQADTYTGMGNTTHLDTTGADLHLGSTASYVHIGNPLLSAVADTVQLHGRGLLMGEDDMEYTMHRGASTVAGYATTIKGQQGAPEFAGGHIYLHGGDAGTVSGSSTRKGGNAYVDGGVGRVSDLSSNGEVYIGTSHAKTVVIGNSNAELYVNSWMHVSDHIDAESELYLDAGTDYSAPYQGTVYLGTNTTTAEVSIANYDCPTNIHGQTTIDREL</sequence>
<accession>A0A391NPC0</accession>